<evidence type="ECO:0000256" key="6">
    <source>
        <dbReference type="ARBA" id="ARBA00022989"/>
    </source>
</evidence>
<keyword evidence="6 9" id="KW-1133">Transmembrane helix</keyword>
<keyword evidence="7 9" id="KW-0406">Ion transport</keyword>
<accession>A0A8N4L894</accession>
<organism evidence="11 12">
    <name type="scientific">Bactrocera dorsalis</name>
    <name type="common">Oriental fruit fly</name>
    <name type="synonym">Dacus dorsalis</name>
    <dbReference type="NCBI Taxonomy" id="27457"/>
    <lineage>
        <taxon>Eukaryota</taxon>
        <taxon>Metazoa</taxon>
        <taxon>Ecdysozoa</taxon>
        <taxon>Arthropoda</taxon>
        <taxon>Hexapoda</taxon>
        <taxon>Insecta</taxon>
        <taxon>Pterygota</taxon>
        <taxon>Neoptera</taxon>
        <taxon>Endopterygota</taxon>
        <taxon>Diptera</taxon>
        <taxon>Brachycera</taxon>
        <taxon>Muscomorpha</taxon>
        <taxon>Tephritoidea</taxon>
        <taxon>Tephritidae</taxon>
        <taxon>Bactrocera</taxon>
        <taxon>Bactrocera</taxon>
    </lineage>
</organism>
<evidence type="ECO:0000256" key="1">
    <source>
        <dbReference type="ARBA" id="ARBA00004141"/>
    </source>
</evidence>
<dbReference type="Proteomes" id="UP001652620">
    <property type="component" value="Unplaced"/>
</dbReference>
<evidence type="ECO:0000256" key="9">
    <source>
        <dbReference type="RuleBase" id="RU361189"/>
    </source>
</evidence>
<keyword evidence="10" id="KW-0175">Coiled coil</keyword>
<feature type="transmembrane region" description="Helical" evidence="9">
    <location>
        <begin position="748"/>
        <end position="772"/>
    </location>
</feature>
<gene>
    <name evidence="12" type="primary">LOC105231749</name>
</gene>
<feature type="transmembrane region" description="Helical" evidence="9">
    <location>
        <begin position="432"/>
        <end position="456"/>
    </location>
</feature>
<sequence length="816" mass="93619">MGDMFRSEKMALCQLFIQQEAGYSTVSELGEIGCVQFRDLNANVNSFQRHYVTEVRRCDELERQLHYIESELKKDGIELSELTDDLPLAPNPRDISDLEATLDKVETEISELAQNNVNLKTNYTELNELCIVLEKTQIFFSDVMDSPSNFGSDDAHAHSRGQLGFVAGILNRERSFAFERMLWRISRGNIYVKRADLEEPLIDPHTGLEVYKTVFVVFYQGEQLNMRIKKVCNGFRSSLYPCPATHAEREDMLRGVKTRLEDLKLVISQTADHRRLVLSNTIKNLPRWMVMVQKMKAIYHTLNMFNIDVTKKCLIGEGWVPRNDLENVKQALAAGSAAAGSTLPSFMNELETEQTPPTFNRVNKFTNGFQHLIDAYGMANYREVNPALYSCITFPFLFAVMFGDLGHGFCIFLFALWMVLDEERLSRKRGGEIWNIFFGGRYIILLLGLFSMYTGFLYNDIFSKSLNIFGSGWRIHYNTSTVLTNPSLQLDPGVASFKTYPLGVDPIWQLADNKIIFLNTFKMKMSIIIGVAHMIFGVCLSVVNFMYFKKYSLIFLEFIPQILFLILLFGYMCFMMFYKWVKYTPKTDYLPDSPGCAPSVLIYFINMMLFSDSPQLPGCDEYMFVAQPSLEKIFVVLAIICIPWILLGKPLYIMAMRKLRTKRQITISSLGKMAEEGGSHDVHDEEEDDEPISEIWIHQAIHMIEYILSTISHTASYLRLWALSLAHAELSEVLWNMVLSEALKFNGYPAAIALYFIFGAWVLLTIAIMILMEGLSAFLHTLRLHWVEFMSKFYTGAGYAFVPFSFKVLLHKDEDD</sequence>
<comment type="function">
    <text evidence="9">Essential component of the vacuolar proton pump (V-ATPase), a multimeric enzyme that catalyzes the translocation of protons across the membranes. Required for assembly and activity of the V-ATPase.</text>
</comment>
<feature type="coiled-coil region" evidence="10">
    <location>
        <begin position="95"/>
        <end position="129"/>
    </location>
</feature>
<comment type="similarity">
    <text evidence="2 9">Belongs to the V-ATPase 116 kDa subunit family.</text>
</comment>
<dbReference type="GO" id="GO:0046961">
    <property type="term" value="F:proton-transporting ATPase activity, rotational mechanism"/>
    <property type="evidence" value="ECO:0007669"/>
    <property type="project" value="InterPro"/>
</dbReference>
<keyword evidence="8 9" id="KW-0472">Membrane</keyword>
<dbReference type="RefSeq" id="XP_029408554.2">
    <property type="nucleotide sequence ID" value="XM_029552694.2"/>
</dbReference>
<dbReference type="PANTHER" id="PTHR11629">
    <property type="entry name" value="VACUOLAR PROTON ATPASES"/>
    <property type="match status" value="1"/>
</dbReference>
<evidence type="ECO:0000313" key="12">
    <source>
        <dbReference type="RefSeq" id="XP_029408554.2"/>
    </source>
</evidence>
<reference evidence="12" key="1">
    <citation type="submission" date="2025-08" db="UniProtKB">
        <authorList>
            <consortium name="RefSeq"/>
        </authorList>
    </citation>
    <scope>IDENTIFICATION</scope>
    <source>
        <tissue evidence="12">Adult</tissue>
    </source>
</reference>
<dbReference type="InterPro" id="IPR002490">
    <property type="entry name" value="V-ATPase_116kDa_su"/>
</dbReference>
<evidence type="ECO:0000256" key="5">
    <source>
        <dbReference type="ARBA" id="ARBA00022781"/>
    </source>
</evidence>
<keyword evidence="5 9" id="KW-0375">Hydrogen ion transport</keyword>
<feature type="transmembrane region" description="Helical" evidence="9">
    <location>
        <begin position="554"/>
        <end position="578"/>
    </location>
</feature>
<protein>
    <recommendedName>
        <fullName evidence="9">V-type proton ATPase subunit a</fullName>
    </recommendedName>
</protein>
<dbReference type="OrthoDB" id="10264220at2759"/>
<feature type="transmembrane region" description="Helical" evidence="9">
    <location>
        <begin position="633"/>
        <end position="655"/>
    </location>
</feature>
<dbReference type="Pfam" id="PF01496">
    <property type="entry name" value="V_ATPase_I"/>
    <property type="match status" value="1"/>
</dbReference>
<proteinExistence type="inferred from homology"/>
<dbReference type="PIRSF" id="PIRSF001293">
    <property type="entry name" value="ATP6V0A1"/>
    <property type="match status" value="1"/>
</dbReference>
<dbReference type="GO" id="GO:0051117">
    <property type="term" value="F:ATPase binding"/>
    <property type="evidence" value="ECO:0007669"/>
    <property type="project" value="TreeGrafter"/>
</dbReference>
<dbReference type="GeneID" id="105231749"/>
<dbReference type="KEGG" id="bdr:105231749"/>
<evidence type="ECO:0000313" key="11">
    <source>
        <dbReference type="Proteomes" id="UP001652620"/>
    </source>
</evidence>
<dbReference type="PANTHER" id="PTHR11629:SF61">
    <property type="entry name" value="V-TYPE PROTON ATPASE SUBUNIT A"/>
    <property type="match status" value="1"/>
</dbReference>
<dbReference type="InterPro" id="IPR026028">
    <property type="entry name" value="V-type_ATPase_116kDa_su_euka"/>
</dbReference>
<dbReference type="GO" id="GO:0007035">
    <property type="term" value="P:vacuolar acidification"/>
    <property type="evidence" value="ECO:0007669"/>
    <property type="project" value="TreeGrafter"/>
</dbReference>
<keyword evidence="11" id="KW-1185">Reference proteome</keyword>
<evidence type="ECO:0000256" key="10">
    <source>
        <dbReference type="SAM" id="Coils"/>
    </source>
</evidence>
<evidence type="ECO:0000256" key="7">
    <source>
        <dbReference type="ARBA" id="ARBA00023065"/>
    </source>
</evidence>
<evidence type="ECO:0000256" key="4">
    <source>
        <dbReference type="ARBA" id="ARBA00022692"/>
    </source>
</evidence>
<comment type="subcellular location">
    <subcellularLocation>
        <location evidence="1">Membrane</location>
        <topology evidence="1">Multi-pass membrane protein</topology>
    </subcellularLocation>
</comment>
<feature type="transmembrane region" description="Helical" evidence="9">
    <location>
        <begin position="396"/>
        <end position="420"/>
    </location>
</feature>
<evidence type="ECO:0000256" key="8">
    <source>
        <dbReference type="ARBA" id="ARBA00023136"/>
    </source>
</evidence>
<feature type="transmembrane region" description="Helical" evidence="9">
    <location>
        <begin position="793"/>
        <end position="810"/>
    </location>
</feature>
<evidence type="ECO:0000256" key="3">
    <source>
        <dbReference type="ARBA" id="ARBA00022448"/>
    </source>
</evidence>
<keyword evidence="3 9" id="KW-0813">Transport</keyword>
<feature type="transmembrane region" description="Helical" evidence="9">
    <location>
        <begin position="527"/>
        <end position="547"/>
    </location>
</feature>
<dbReference type="GO" id="GO:0005886">
    <property type="term" value="C:plasma membrane"/>
    <property type="evidence" value="ECO:0007669"/>
    <property type="project" value="TreeGrafter"/>
</dbReference>
<evidence type="ECO:0000256" key="2">
    <source>
        <dbReference type="ARBA" id="ARBA00009904"/>
    </source>
</evidence>
<dbReference type="GO" id="GO:0000220">
    <property type="term" value="C:vacuolar proton-transporting V-type ATPase, V0 domain"/>
    <property type="evidence" value="ECO:0007669"/>
    <property type="project" value="InterPro"/>
</dbReference>
<name>A0A8N4L894_BACDO</name>
<keyword evidence="4 9" id="KW-0812">Transmembrane</keyword>